<dbReference type="SMART" id="SM00355">
    <property type="entry name" value="ZnF_C2H2"/>
    <property type="match status" value="1"/>
</dbReference>
<evidence type="ECO:0000256" key="6">
    <source>
        <dbReference type="SAM" id="MobiDB-lite"/>
    </source>
</evidence>
<keyword evidence="9" id="KW-1185">Reference proteome</keyword>
<protein>
    <recommendedName>
        <fullName evidence="7">C2H2-type domain-containing protein</fullName>
    </recommendedName>
</protein>
<keyword evidence="1" id="KW-0479">Metal-binding</keyword>
<evidence type="ECO:0000313" key="9">
    <source>
        <dbReference type="Proteomes" id="UP001232148"/>
    </source>
</evidence>
<dbReference type="GO" id="GO:0000978">
    <property type="term" value="F:RNA polymerase II cis-regulatory region sequence-specific DNA binding"/>
    <property type="evidence" value="ECO:0007669"/>
    <property type="project" value="UniProtKB-ARBA"/>
</dbReference>
<evidence type="ECO:0000313" key="8">
    <source>
        <dbReference type="EMBL" id="KAK2021396.1"/>
    </source>
</evidence>
<comment type="caution">
    <text evidence="8">The sequence shown here is derived from an EMBL/GenBank/DDBJ whole genome shotgun (WGS) entry which is preliminary data.</text>
</comment>
<evidence type="ECO:0000259" key="7">
    <source>
        <dbReference type="PROSITE" id="PS50157"/>
    </source>
</evidence>
<proteinExistence type="predicted"/>
<dbReference type="AlphaFoldDB" id="A0AAD9H3Z8"/>
<evidence type="ECO:0000256" key="1">
    <source>
        <dbReference type="ARBA" id="ARBA00022723"/>
    </source>
</evidence>
<evidence type="ECO:0000256" key="5">
    <source>
        <dbReference type="PROSITE-ProRule" id="PRU00042"/>
    </source>
</evidence>
<dbReference type="Proteomes" id="UP001232148">
    <property type="component" value="Unassembled WGS sequence"/>
</dbReference>
<dbReference type="Gene3D" id="3.30.160.60">
    <property type="entry name" value="Classic Zinc Finger"/>
    <property type="match status" value="1"/>
</dbReference>
<keyword evidence="3 5" id="KW-0863">Zinc-finger</keyword>
<accession>A0AAD9H3Z8</accession>
<gene>
    <name evidence="8" type="ORF">LX32DRAFT_699415</name>
</gene>
<feature type="domain" description="C2H2-type" evidence="7">
    <location>
        <begin position="8"/>
        <end position="37"/>
    </location>
</feature>
<dbReference type="PROSITE" id="PS00028">
    <property type="entry name" value="ZINC_FINGER_C2H2_1"/>
    <property type="match status" value="1"/>
</dbReference>
<evidence type="ECO:0000256" key="4">
    <source>
        <dbReference type="ARBA" id="ARBA00022833"/>
    </source>
</evidence>
<dbReference type="PROSITE" id="PS50157">
    <property type="entry name" value="ZINC_FINGER_C2H2_2"/>
    <property type="match status" value="1"/>
</dbReference>
<evidence type="ECO:0000256" key="2">
    <source>
        <dbReference type="ARBA" id="ARBA00022737"/>
    </source>
</evidence>
<keyword evidence="4" id="KW-0862">Zinc</keyword>
<organism evidence="8 9">
    <name type="scientific">Colletotrichum zoysiae</name>
    <dbReference type="NCBI Taxonomy" id="1216348"/>
    <lineage>
        <taxon>Eukaryota</taxon>
        <taxon>Fungi</taxon>
        <taxon>Dikarya</taxon>
        <taxon>Ascomycota</taxon>
        <taxon>Pezizomycotina</taxon>
        <taxon>Sordariomycetes</taxon>
        <taxon>Hypocreomycetidae</taxon>
        <taxon>Glomerellales</taxon>
        <taxon>Glomerellaceae</taxon>
        <taxon>Colletotrichum</taxon>
        <taxon>Colletotrichum graminicola species complex</taxon>
    </lineage>
</organism>
<dbReference type="EMBL" id="MU843108">
    <property type="protein sequence ID" value="KAK2021396.1"/>
    <property type="molecule type" value="Genomic_DNA"/>
</dbReference>
<feature type="region of interest" description="Disordered" evidence="6">
    <location>
        <begin position="72"/>
        <end position="101"/>
    </location>
</feature>
<keyword evidence="2" id="KW-0677">Repeat</keyword>
<name>A0AAD9H3Z8_9PEZI</name>
<sequence length="170" mass="18424">MSTARKPYKCPEQDCAAALTTKSNLKRHMSKHRPKVRMPCGKAVRDHSCNNVRHQKSCGKCQSVHAAEVRNSDTVHEAGGNTGNTHTHPAGTPSDGSAFSDQQRILQPAMTEPHTTPGYATSSSSELQCFAAIDPMAQVYEHSPTNWLTDPGAWTGDGYAYSPTNNPGHH</sequence>
<dbReference type="FunFam" id="3.30.160.60:FF:000072">
    <property type="entry name" value="zinc finger protein 143 isoform X1"/>
    <property type="match status" value="1"/>
</dbReference>
<evidence type="ECO:0000256" key="3">
    <source>
        <dbReference type="ARBA" id="ARBA00022771"/>
    </source>
</evidence>
<reference evidence="8" key="1">
    <citation type="submission" date="2021-06" db="EMBL/GenBank/DDBJ databases">
        <title>Comparative genomics, transcriptomics and evolutionary studies reveal genomic signatures of adaptation to plant cell wall in hemibiotrophic fungi.</title>
        <authorList>
            <consortium name="DOE Joint Genome Institute"/>
            <person name="Baroncelli R."/>
            <person name="Diaz J.F."/>
            <person name="Benocci T."/>
            <person name="Peng M."/>
            <person name="Battaglia E."/>
            <person name="Haridas S."/>
            <person name="Andreopoulos W."/>
            <person name="Labutti K."/>
            <person name="Pangilinan J."/>
            <person name="Floch G.L."/>
            <person name="Makela M.R."/>
            <person name="Henrissat B."/>
            <person name="Grigoriev I.V."/>
            <person name="Crouch J.A."/>
            <person name="De Vries R.P."/>
            <person name="Sukno S.A."/>
            <person name="Thon M.R."/>
        </authorList>
    </citation>
    <scope>NUCLEOTIDE SEQUENCE</scope>
    <source>
        <strain evidence="8">MAFF235873</strain>
    </source>
</reference>
<dbReference type="GO" id="GO:0000981">
    <property type="term" value="F:DNA-binding transcription factor activity, RNA polymerase II-specific"/>
    <property type="evidence" value="ECO:0007669"/>
    <property type="project" value="UniProtKB-ARBA"/>
</dbReference>
<dbReference type="InterPro" id="IPR013087">
    <property type="entry name" value="Znf_C2H2_type"/>
</dbReference>
<dbReference type="InterPro" id="IPR036236">
    <property type="entry name" value="Znf_C2H2_sf"/>
</dbReference>
<dbReference type="SUPFAM" id="SSF57667">
    <property type="entry name" value="beta-beta-alpha zinc fingers"/>
    <property type="match status" value="1"/>
</dbReference>
<dbReference type="GO" id="GO:0008270">
    <property type="term" value="F:zinc ion binding"/>
    <property type="evidence" value="ECO:0007669"/>
    <property type="project" value="UniProtKB-KW"/>
</dbReference>